<keyword evidence="3" id="KW-0238">DNA-binding</keyword>
<dbReference type="InterPro" id="IPR036390">
    <property type="entry name" value="WH_DNA-bd_sf"/>
</dbReference>
<dbReference type="EMBL" id="CP018222">
    <property type="protein sequence ID" value="API61268.1"/>
    <property type="molecule type" value="Genomic_DNA"/>
</dbReference>
<dbReference type="Pfam" id="PF00126">
    <property type="entry name" value="HTH_1"/>
    <property type="match status" value="1"/>
</dbReference>
<evidence type="ECO:0000256" key="4">
    <source>
        <dbReference type="ARBA" id="ARBA00023163"/>
    </source>
</evidence>
<protein>
    <recommendedName>
        <fullName evidence="5">HTH lysR-type domain-containing protein</fullName>
    </recommendedName>
</protein>
<dbReference type="InterPro" id="IPR000847">
    <property type="entry name" value="LysR_HTH_N"/>
</dbReference>
<geneLocation type="plasmid" evidence="7">
    <name>phsl1</name>
</geneLocation>
<proteinExistence type="inferred from homology"/>
<dbReference type="CDD" id="cd08414">
    <property type="entry name" value="PBP2_LTTR_aromatics_like"/>
    <property type="match status" value="1"/>
</dbReference>
<dbReference type="GO" id="GO:0003700">
    <property type="term" value="F:DNA-binding transcription factor activity"/>
    <property type="evidence" value="ECO:0007669"/>
    <property type="project" value="InterPro"/>
</dbReference>
<keyword evidence="4" id="KW-0804">Transcription</keyword>
<dbReference type="Pfam" id="PF03466">
    <property type="entry name" value="LysR_substrate"/>
    <property type="match status" value="1"/>
</dbReference>
<evidence type="ECO:0000259" key="5">
    <source>
        <dbReference type="PROSITE" id="PS50931"/>
    </source>
</evidence>
<evidence type="ECO:0000313" key="7">
    <source>
        <dbReference type="Proteomes" id="UP000182063"/>
    </source>
</evidence>
<accession>A0A1L4A054</accession>
<gene>
    <name evidence="6" type="ORF">BSL82_17610</name>
</gene>
<dbReference type="PANTHER" id="PTHR30346:SF0">
    <property type="entry name" value="HCA OPERON TRANSCRIPTIONAL ACTIVATOR HCAR"/>
    <property type="match status" value="1"/>
</dbReference>
<dbReference type="GO" id="GO:0032993">
    <property type="term" value="C:protein-DNA complex"/>
    <property type="evidence" value="ECO:0007669"/>
    <property type="project" value="TreeGrafter"/>
</dbReference>
<sequence>MELRHLRYFVAVAEELNFSRAATRLNISQPPLSQQIAALEAELGAKLLVRNSRGVELTAAGRTFLKRAREVLSQAQEAVAETRRADQGAAGTISVGFMSSIMLLKLRPYLRRFCDEVPSAELILSRKPSDQQYMGVLRGDLDVGFVDLALDHAGISDTDRLDVRPALDVRLMLCVSQDHPLADRQSVSARDLVGLPFLALSKHGYSASYERLCQICDDAGFEPYIRQQVESMPVAITMATAGYGVALVPDLRGTLSDVSAARLVPLDEDPRVTVFMISRREDRMPLVERMRDICGTEPIAD</sequence>
<dbReference type="PANTHER" id="PTHR30346">
    <property type="entry name" value="TRANSCRIPTIONAL DUAL REGULATOR HCAR-RELATED"/>
    <property type="match status" value="1"/>
</dbReference>
<dbReference type="InterPro" id="IPR005119">
    <property type="entry name" value="LysR_subst-bd"/>
</dbReference>
<evidence type="ECO:0000256" key="1">
    <source>
        <dbReference type="ARBA" id="ARBA00009437"/>
    </source>
</evidence>
<dbReference type="Proteomes" id="UP000182063">
    <property type="component" value="Plasmid pHSL1"/>
</dbReference>
<comment type="similarity">
    <text evidence="1">Belongs to the LysR transcriptional regulatory family.</text>
</comment>
<dbReference type="RefSeq" id="WP_072598897.1">
    <property type="nucleotide sequence ID" value="NZ_CP018222.1"/>
</dbReference>
<dbReference type="SUPFAM" id="SSF53850">
    <property type="entry name" value="Periplasmic binding protein-like II"/>
    <property type="match status" value="1"/>
</dbReference>
<feature type="domain" description="HTH lysR-type" evidence="5">
    <location>
        <begin position="1"/>
        <end position="58"/>
    </location>
</feature>
<dbReference type="PRINTS" id="PR00039">
    <property type="entry name" value="HTHLYSR"/>
</dbReference>
<dbReference type="PROSITE" id="PS50931">
    <property type="entry name" value="HTH_LYSR"/>
    <property type="match status" value="1"/>
</dbReference>
<dbReference type="InterPro" id="IPR036388">
    <property type="entry name" value="WH-like_DNA-bd_sf"/>
</dbReference>
<dbReference type="Gene3D" id="3.40.190.10">
    <property type="entry name" value="Periplasmic binding protein-like II"/>
    <property type="match status" value="2"/>
</dbReference>
<dbReference type="AlphaFoldDB" id="A0A1L4A054"/>
<evidence type="ECO:0000313" key="6">
    <source>
        <dbReference type="EMBL" id="API61268.1"/>
    </source>
</evidence>
<keyword evidence="2" id="KW-0805">Transcription regulation</keyword>
<organism evidence="6 7">
    <name type="scientific">Tardibacter chloracetimidivorans</name>
    <dbReference type="NCBI Taxonomy" id="1921510"/>
    <lineage>
        <taxon>Bacteria</taxon>
        <taxon>Pseudomonadati</taxon>
        <taxon>Pseudomonadota</taxon>
        <taxon>Alphaproteobacteria</taxon>
        <taxon>Sphingomonadales</taxon>
        <taxon>Sphingomonadaceae</taxon>
        <taxon>Tardibacter</taxon>
    </lineage>
</organism>
<keyword evidence="6" id="KW-0614">Plasmid</keyword>
<dbReference type="KEGG" id="sphj:BSL82_17610"/>
<dbReference type="FunFam" id="1.10.10.10:FF:000001">
    <property type="entry name" value="LysR family transcriptional regulator"/>
    <property type="match status" value="1"/>
</dbReference>
<reference evidence="6 7" key="1">
    <citation type="submission" date="2016-11" db="EMBL/GenBank/DDBJ databases">
        <title>Complete Genome Sequence of alachlor-degrading Sphingomonas sp. strain JJ-A5.</title>
        <authorList>
            <person name="Lee H."/>
            <person name="Ka J.-O."/>
        </authorList>
    </citation>
    <scope>NUCLEOTIDE SEQUENCE [LARGE SCALE GENOMIC DNA]</scope>
    <source>
        <strain evidence="6 7">JJ-A5</strain>
        <plasmid evidence="7">phsl1</plasmid>
    </source>
</reference>
<dbReference type="GO" id="GO:0003677">
    <property type="term" value="F:DNA binding"/>
    <property type="evidence" value="ECO:0007669"/>
    <property type="project" value="UniProtKB-KW"/>
</dbReference>
<dbReference type="Gene3D" id="1.10.10.10">
    <property type="entry name" value="Winged helix-like DNA-binding domain superfamily/Winged helix DNA-binding domain"/>
    <property type="match status" value="1"/>
</dbReference>
<keyword evidence="7" id="KW-1185">Reference proteome</keyword>
<name>A0A1L4A054_9SPHN</name>
<dbReference type="SUPFAM" id="SSF46785">
    <property type="entry name" value="Winged helix' DNA-binding domain"/>
    <property type="match status" value="1"/>
</dbReference>
<evidence type="ECO:0000256" key="2">
    <source>
        <dbReference type="ARBA" id="ARBA00023015"/>
    </source>
</evidence>
<evidence type="ECO:0000256" key="3">
    <source>
        <dbReference type="ARBA" id="ARBA00023125"/>
    </source>
</evidence>